<gene>
    <name evidence="2" type="ORF">NAEGRDRAFT_66798</name>
</gene>
<dbReference type="InParanoid" id="D2VDC9"/>
<organism evidence="3">
    <name type="scientific">Naegleria gruberi</name>
    <name type="common">Amoeba</name>
    <dbReference type="NCBI Taxonomy" id="5762"/>
    <lineage>
        <taxon>Eukaryota</taxon>
        <taxon>Discoba</taxon>
        <taxon>Heterolobosea</taxon>
        <taxon>Tetramitia</taxon>
        <taxon>Eutetramitia</taxon>
        <taxon>Vahlkampfiidae</taxon>
        <taxon>Naegleria</taxon>
    </lineage>
</organism>
<dbReference type="EMBL" id="GG738864">
    <property type="protein sequence ID" value="EFC45123.1"/>
    <property type="molecule type" value="Genomic_DNA"/>
</dbReference>
<evidence type="ECO:0000256" key="1">
    <source>
        <dbReference type="SAM" id="MobiDB-lite"/>
    </source>
</evidence>
<reference evidence="2 3" key="1">
    <citation type="journal article" date="2010" name="Cell">
        <title>The genome of Naegleria gruberi illuminates early eukaryotic versatility.</title>
        <authorList>
            <person name="Fritz-Laylin L.K."/>
            <person name="Prochnik S.E."/>
            <person name="Ginger M.L."/>
            <person name="Dacks J.B."/>
            <person name="Carpenter M.L."/>
            <person name="Field M.C."/>
            <person name="Kuo A."/>
            <person name="Paredez A."/>
            <person name="Chapman J."/>
            <person name="Pham J."/>
            <person name="Shu S."/>
            <person name="Neupane R."/>
            <person name="Cipriano M."/>
            <person name="Mancuso J."/>
            <person name="Tu H."/>
            <person name="Salamov A."/>
            <person name="Lindquist E."/>
            <person name="Shapiro H."/>
            <person name="Lucas S."/>
            <person name="Grigoriev I.V."/>
            <person name="Cande W.Z."/>
            <person name="Fulton C."/>
            <person name="Rokhsar D.S."/>
            <person name="Dawson S.C."/>
        </authorList>
    </citation>
    <scope>NUCLEOTIDE SEQUENCE [LARGE SCALE GENOMIC DNA]</scope>
    <source>
        <strain evidence="2 3">NEG-M</strain>
    </source>
</reference>
<sequence length="164" mass="18746">MSCCCWECTSECFNIAKGSFSNSSIIDETKQSETVILDENYLDKLIDLELRNVPSSLGLVWSKLSCTSNPNEFLFKTNPNTVSSSSQKCYHFSSSEASSHTISNTCQPVSNIHQAESATKLSKKKKPKKDNNKPNYRVRFSYNKFEEIEFRKSNPKKKFIIFKE</sequence>
<dbReference type="GeneID" id="8850346"/>
<protein>
    <submittedName>
        <fullName evidence="2">Predicted protein</fullName>
    </submittedName>
</protein>
<accession>D2VDC9</accession>
<keyword evidence="3" id="KW-1185">Reference proteome</keyword>
<dbReference type="VEuPathDB" id="AmoebaDB:NAEGRDRAFT_66798"/>
<evidence type="ECO:0000313" key="3">
    <source>
        <dbReference type="Proteomes" id="UP000006671"/>
    </source>
</evidence>
<feature type="region of interest" description="Disordered" evidence="1">
    <location>
        <begin position="117"/>
        <end position="136"/>
    </location>
</feature>
<name>D2VDC9_NAEGR</name>
<evidence type="ECO:0000313" key="2">
    <source>
        <dbReference type="EMBL" id="EFC45123.1"/>
    </source>
</evidence>
<dbReference type="RefSeq" id="XP_002677867.1">
    <property type="nucleotide sequence ID" value="XM_002677821.1"/>
</dbReference>
<proteinExistence type="predicted"/>
<dbReference type="Proteomes" id="UP000006671">
    <property type="component" value="Unassembled WGS sequence"/>
</dbReference>
<dbReference type="KEGG" id="ngr:NAEGRDRAFT_66798"/>
<dbReference type="AlphaFoldDB" id="D2VDC9"/>